<sequence length="85" mass="9173">MSSEKDATSNTVPGIPDYRDVEVQVPMDIVPALMSLVTGLIVTSKSSNKGIQVKPKFKTRGTNPPKPPKHANVGFSTMEFDSVQV</sequence>
<evidence type="ECO:0000256" key="1">
    <source>
        <dbReference type="SAM" id="MobiDB-lite"/>
    </source>
</evidence>
<accession>A0AAV6V9U7</accession>
<keyword evidence="3" id="KW-1185">Reference proteome</keyword>
<dbReference type="AlphaFoldDB" id="A0AAV6V9U7"/>
<comment type="caution">
    <text evidence="2">The sequence shown here is derived from an EMBL/GenBank/DDBJ whole genome shotgun (WGS) entry which is preliminary data.</text>
</comment>
<feature type="region of interest" description="Disordered" evidence="1">
    <location>
        <begin position="52"/>
        <end position="85"/>
    </location>
</feature>
<dbReference type="Proteomes" id="UP000827092">
    <property type="component" value="Unassembled WGS sequence"/>
</dbReference>
<reference evidence="2 3" key="1">
    <citation type="journal article" date="2022" name="Nat. Ecol. Evol.">
        <title>A masculinizing supergene underlies an exaggerated male reproductive morph in a spider.</title>
        <authorList>
            <person name="Hendrickx F."/>
            <person name="De Corte Z."/>
            <person name="Sonet G."/>
            <person name="Van Belleghem S.M."/>
            <person name="Kostlbacher S."/>
            <person name="Vangestel C."/>
        </authorList>
    </citation>
    <scope>NUCLEOTIDE SEQUENCE [LARGE SCALE GENOMIC DNA]</scope>
    <source>
        <strain evidence="2">W744_W776</strain>
    </source>
</reference>
<name>A0AAV6V9U7_9ARAC</name>
<evidence type="ECO:0000313" key="3">
    <source>
        <dbReference type="Proteomes" id="UP000827092"/>
    </source>
</evidence>
<protein>
    <submittedName>
        <fullName evidence="2">Uncharacterized protein</fullName>
    </submittedName>
</protein>
<dbReference type="EMBL" id="JAFNEN010000124">
    <property type="protein sequence ID" value="KAG8193369.1"/>
    <property type="molecule type" value="Genomic_DNA"/>
</dbReference>
<gene>
    <name evidence="2" type="ORF">JTE90_022997</name>
</gene>
<evidence type="ECO:0000313" key="2">
    <source>
        <dbReference type="EMBL" id="KAG8193369.1"/>
    </source>
</evidence>
<organism evidence="2 3">
    <name type="scientific">Oedothorax gibbosus</name>
    <dbReference type="NCBI Taxonomy" id="931172"/>
    <lineage>
        <taxon>Eukaryota</taxon>
        <taxon>Metazoa</taxon>
        <taxon>Ecdysozoa</taxon>
        <taxon>Arthropoda</taxon>
        <taxon>Chelicerata</taxon>
        <taxon>Arachnida</taxon>
        <taxon>Araneae</taxon>
        <taxon>Araneomorphae</taxon>
        <taxon>Entelegynae</taxon>
        <taxon>Araneoidea</taxon>
        <taxon>Linyphiidae</taxon>
        <taxon>Erigoninae</taxon>
        <taxon>Oedothorax</taxon>
    </lineage>
</organism>
<proteinExistence type="predicted"/>